<dbReference type="Gene3D" id="1.10.10.60">
    <property type="entry name" value="Homeodomain-like"/>
    <property type="match status" value="1"/>
</dbReference>
<dbReference type="RefSeq" id="WP_379484184.1">
    <property type="nucleotide sequence ID" value="NZ_JBHMCF010000034.1"/>
</dbReference>
<keyword evidence="3" id="KW-0804">Transcription</keyword>
<feature type="domain" description="HTH tetR-type" evidence="6">
    <location>
        <begin position="22"/>
        <end position="82"/>
    </location>
</feature>
<keyword evidence="2 4" id="KW-0238">DNA-binding</keyword>
<reference evidence="7 8" key="1">
    <citation type="submission" date="2024-09" db="EMBL/GenBank/DDBJ databases">
        <authorList>
            <person name="Sun Q."/>
            <person name="Mori K."/>
        </authorList>
    </citation>
    <scope>NUCLEOTIDE SEQUENCE [LARGE SCALE GENOMIC DNA]</scope>
    <source>
        <strain evidence="7 8">JCM 3324</strain>
    </source>
</reference>
<gene>
    <name evidence="7" type="ORF">ACFFR3_29355</name>
</gene>
<proteinExistence type="predicted"/>
<evidence type="ECO:0000313" key="8">
    <source>
        <dbReference type="Proteomes" id="UP001589568"/>
    </source>
</evidence>
<dbReference type="SUPFAM" id="SSF46689">
    <property type="entry name" value="Homeodomain-like"/>
    <property type="match status" value="1"/>
</dbReference>
<sequence>MAKRVVPETARRRRRPTKQGQVLTHGLIVETALRMLHEHGAAGLSARRLGLALGADASTIYRYFRGMDDLVLAIADELFGHAVNRFEPTGDWRGDLRELGLRIHHAYLAHPQAALLTASRVTGRPNEVAGDEMILGILRGAGFGDEDAVRIYHAFIDQSLAFSILDAATLALPPAAREADEEVWRDTYARLPATTHPHIAATAPLLVARMNDSAYPTALDMLLSSAEDQLTRSSGAVGQLARPPARRGEAGIRVGTPACRKDI</sequence>
<dbReference type="EMBL" id="JBHMCF010000034">
    <property type="protein sequence ID" value="MFB9473622.1"/>
    <property type="molecule type" value="Genomic_DNA"/>
</dbReference>
<keyword evidence="8" id="KW-1185">Reference proteome</keyword>
<accession>A0ABV5NTK7</accession>
<evidence type="ECO:0000313" key="7">
    <source>
        <dbReference type="EMBL" id="MFB9473622.1"/>
    </source>
</evidence>
<comment type="caution">
    <text evidence="7">The sequence shown here is derived from an EMBL/GenBank/DDBJ whole genome shotgun (WGS) entry which is preliminary data.</text>
</comment>
<name>A0ABV5NTK7_9ACTN</name>
<evidence type="ECO:0000256" key="2">
    <source>
        <dbReference type="ARBA" id="ARBA00023125"/>
    </source>
</evidence>
<dbReference type="InterPro" id="IPR001647">
    <property type="entry name" value="HTH_TetR"/>
</dbReference>
<evidence type="ECO:0000256" key="1">
    <source>
        <dbReference type="ARBA" id="ARBA00023015"/>
    </source>
</evidence>
<dbReference type="Pfam" id="PF00440">
    <property type="entry name" value="TetR_N"/>
    <property type="match status" value="1"/>
</dbReference>
<protein>
    <submittedName>
        <fullName evidence="7">TetR/AcrR family transcriptional regulator</fullName>
    </submittedName>
</protein>
<feature type="DNA-binding region" description="H-T-H motif" evidence="4">
    <location>
        <begin position="45"/>
        <end position="64"/>
    </location>
</feature>
<keyword evidence="1" id="KW-0805">Transcription regulation</keyword>
<feature type="region of interest" description="Disordered" evidence="5">
    <location>
        <begin position="234"/>
        <end position="254"/>
    </location>
</feature>
<dbReference type="SUPFAM" id="SSF48498">
    <property type="entry name" value="Tetracyclin repressor-like, C-terminal domain"/>
    <property type="match status" value="1"/>
</dbReference>
<dbReference type="InterPro" id="IPR004111">
    <property type="entry name" value="Repressor_TetR_C"/>
</dbReference>
<evidence type="ECO:0000259" key="6">
    <source>
        <dbReference type="PROSITE" id="PS50977"/>
    </source>
</evidence>
<evidence type="ECO:0000256" key="5">
    <source>
        <dbReference type="SAM" id="MobiDB-lite"/>
    </source>
</evidence>
<dbReference type="Proteomes" id="UP001589568">
    <property type="component" value="Unassembled WGS sequence"/>
</dbReference>
<evidence type="ECO:0000256" key="4">
    <source>
        <dbReference type="PROSITE-ProRule" id="PRU00335"/>
    </source>
</evidence>
<dbReference type="InterPro" id="IPR009057">
    <property type="entry name" value="Homeodomain-like_sf"/>
</dbReference>
<dbReference type="Pfam" id="PF02909">
    <property type="entry name" value="TetR_C_1"/>
    <property type="match status" value="1"/>
</dbReference>
<dbReference type="PROSITE" id="PS50977">
    <property type="entry name" value="HTH_TETR_2"/>
    <property type="match status" value="1"/>
</dbReference>
<evidence type="ECO:0000256" key="3">
    <source>
        <dbReference type="ARBA" id="ARBA00023163"/>
    </source>
</evidence>
<dbReference type="Gene3D" id="1.10.357.10">
    <property type="entry name" value="Tetracycline Repressor, domain 2"/>
    <property type="match status" value="1"/>
</dbReference>
<dbReference type="InterPro" id="IPR036271">
    <property type="entry name" value="Tet_transcr_reg_TetR-rel_C_sf"/>
</dbReference>
<organism evidence="7 8">
    <name type="scientific">Nonomuraea salmonea</name>
    <dbReference type="NCBI Taxonomy" id="46181"/>
    <lineage>
        <taxon>Bacteria</taxon>
        <taxon>Bacillati</taxon>
        <taxon>Actinomycetota</taxon>
        <taxon>Actinomycetes</taxon>
        <taxon>Streptosporangiales</taxon>
        <taxon>Streptosporangiaceae</taxon>
        <taxon>Nonomuraea</taxon>
    </lineage>
</organism>